<name>A0ABU9GLD2_9GAMM</name>
<dbReference type="Pfam" id="PF00563">
    <property type="entry name" value="EAL"/>
    <property type="match status" value="1"/>
</dbReference>
<dbReference type="InterPro" id="IPR050706">
    <property type="entry name" value="Cyclic-di-GMP_PDE-like"/>
</dbReference>
<proteinExistence type="predicted"/>
<sequence>MKFTNKFTFITSTIVLTCIALLLIGGFISLRALSLKYHQQRIDSVIQVIEKQIDKQTTPTEFAQWLPDVLDAAGVVRLEVKRDDVTVYQNYYQSRHYYPMNLLLDYSYQLEKYPQVKLILHTRQPFSDLKFTFWPLAGIGTAILLCLSLLYFALRWIKRSFHGAELLEKRAHYLLQNNPTARIAQKGEWPKTASKALDVLSERLENSRKERSVFDIHIRSKAFLDEDTGLANNLAFENRLDALTMDESYTSNTLMLISLHELSAIKYQFGIKESEKVIQQVVDLLSHFCRRYDDSFHGRIKKSEFVVLLPQMAYQETKTVAKQLTSLLSKLQLPDPSLIEGFFYMGVVNFPCGALAEDIVDDVQRALFVAEQQTNSGWHLSEESLTEVVISKGTVRWRTLLTNVLEKKSMMLYRQNVMKRNQSDILYAELWPRIIGYDKEVISAGTFMPMAAKCGLNEQFDKQMLDEVLSLLVLRGEHCKPISINIGASLLMNKENNKWLIFELMQKTKKLRNNLVIEISEHIIEKDYSSLRSVLITLQKIGCKIAVDNVGKTVVNTQYILDFNIDYLKLHASLVRDIHIRKTNQIAVQSLMASCLNSDAKVIAVGVDNKQEWRCLLQLGVYAGQGTYFSAPKPMESYENCKG</sequence>
<dbReference type="InterPro" id="IPR029787">
    <property type="entry name" value="Nucleotide_cyclase"/>
</dbReference>
<dbReference type="Pfam" id="PF17157">
    <property type="entry name" value="GAPES4"/>
    <property type="match status" value="1"/>
</dbReference>
<dbReference type="InterPro" id="IPR033423">
    <property type="entry name" value="GAPES4"/>
</dbReference>
<dbReference type="InterPro" id="IPR043128">
    <property type="entry name" value="Rev_trsase/Diguanyl_cyclase"/>
</dbReference>
<dbReference type="InterPro" id="IPR000160">
    <property type="entry name" value="GGDEF_dom"/>
</dbReference>
<evidence type="ECO:0000259" key="2">
    <source>
        <dbReference type="PROSITE" id="PS50883"/>
    </source>
</evidence>
<dbReference type="PANTHER" id="PTHR33121">
    <property type="entry name" value="CYCLIC DI-GMP PHOSPHODIESTERASE PDEF"/>
    <property type="match status" value="1"/>
</dbReference>
<dbReference type="PANTHER" id="PTHR33121:SF32">
    <property type="entry name" value="RNASE E SPECIFICITY FACTOR CSRD"/>
    <property type="match status" value="1"/>
</dbReference>
<keyword evidence="1" id="KW-0472">Membrane</keyword>
<keyword evidence="1" id="KW-1133">Transmembrane helix</keyword>
<dbReference type="InterPro" id="IPR001633">
    <property type="entry name" value="EAL_dom"/>
</dbReference>
<comment type="caution">
    <text evidence="4">The sequence shown here is derived from an EMBL/GenBank/DDBJ whole genome shotgun (WGS) entry which is preliminary data.</text>
</comment>
<dbReference type="PROSITE" id="PS50887">
    <property type="entry name" value="GGDEF"/>
    <property type="match status" value="1"/>
</dbReference>
<dbReference type="Gene3D" id="3.20.20.450">
    <property type="entry name" value="EAL domain"/>
    <property type="match status" value="1"/>
</dbReference>
<protein>
    <submittedName>
        <fullName evidence="4">EAL domain-containing protein</fullName>
    </submittedName>
</protein>
<dbReference type="Proteomes" id="UP001369082">
    <property type="component" value="Unassembled WGS sequence"/>
</dbReference>
<keyword evidence="5" id="KW-1185">Reference proteome</keyword>
<dbReference type="RefSeq" id="WP_341596034.1">
    <property type="nucleotide sequence ID" value="NZ_JBAKAZ010000002.1"/>
</dbReference>
<evidence type="ECO:0000313" key="5">
    <source>
        <dbReference type="Proteomes" id="UP001369082"/>
    </source>
</evidence>
<dbReference type="EMBL" id="JBAKAZ010000002">
    <property type="protein sequence ID" value="MEL0628095.1"/>
    <property type="molecule type" value="Genomic_DNA"/>
</dbReference>
<dbReference type="InterPro" id="IPR035919">
    <property type="entry name" value="EAL_sf"/>
</dbReference>
<keyword evidence="1" id="KW-0812">Transmembrane</keyword>
<dbReference type="PROSITE" id="PS50883">
    <property type="entry name" value="EAL"/>
    <property type="match status" value="1"/>
</dbReference>
<feature type="transmembrane region" description="Helical" evidence="1">
    <location>
        <begin position="133"/>
        <end position="154"/>
    </location>
</feature>
<dbReference type="SMART" id="SM00052">
    <property type="entry name" value="EAL"/>
    <property type="match status" value="1"/>
</dbReference>
<dbReference type="CDD" id="cd01948">
    <property type="entry name" value="EAL"/>
    <property type="match status" value="1"/>
</dbReference>
<feature type="domain" description="GGDEF" evidence="3">
    <location>
        <begin position="250"/>
        <end position="383"/>
    </location>
</feature>
<reference evidence="4 5" key="1">
    <citation type="submission" date="2024-02" db="EMBL/GenBank/DDBJ databases">
        <title>Bacteria isolated from the canopy kelp, Nereocystis luetkeana.</title>
        <authorList>
            <person name="Pfister C.A."/>
            <person name="Younker I.T."/>
            <person name="Light S.H."/>
        </authorList>
    </citation>
    <scope>NUCLEOTIDE SEQUENCE [LARGE SCALE GENOMIC DNA]</scope>
    <source>
        <strain evidence="4 5">TI.1.05</strain>
    </source>
</reference>
<dbReference type="SUPFAM" id="SSF55073">
    <property type="entry name" value="Nucleotide cyclase"/>
    <property type="match status" value="1"/>
</dbReference>
<dbReference type="SUPFAM" id="SSF141868">
    <property type="entry name" value="EAL domain-like"/>
    <property type="match status" value="1"/>
</dbReference>
<evidence type="ECO:0000256" key="1">
    <source>
        <dbReference type="SAM" id="Phobius"/>
    </source>
</evidence>
<feature type="transmembrane region" description="Helical" evidence="1">
    <location>
        <begin position="7"/>
        <end position="28"/>
    </location>
</feature>
<dbReference type="SMART" id="SM00267">
    <property type="entry name" value="GGDEF"/>
    <property type="match status" value="1"/>
</dbReference>
<feature type="domain" description="EAL" evidence="2">
    <location>
        <begin position="394"/>
        <end position="643"/>
    </location>
</feature>
<evidence type="ECO:0000259" key="3">
    <source>
        <dbReference type="PROSITE" id="PS50887"/>
    </source>
</evidence>
<dbReference type="Gene3D" id="3.30.70.270">
    <property type="match status" value="1"/>
</dbReference>
<accession>A0ABU9GLD2</accession>
<dbReference type="Pfam" id="PF00990">
    <property type="entry name" value="GGDEF"/>
    <property type="match status" value="1"/>
</dbReference>
<gene>
    <name evidence="4" type="ORF">V6256_00625</name>
</gene>
<evidence type="ECO:0000313" key="4">
    <source>
        <dbReference type="EMBL" id="MEL0628095.1"/>
    </source>
</evidence>
<organism evidence="4 5">
    <name type="scientific">Psychromonas aquatilis</name>
    <dbReference type="NCBI Taxonomy" id="2005072"/>
    <lineage>
        <taxon>Bacteria</taxon>
        <taxon>Pseudomonadati</taxon>
        <taxon>Pseudomonadota</taxon>
        <taxon>Gammaproteobacteria</taxon>
        <taxon>Alteromonadales</taxon>
        <taxon>Psychromonadaceae</taxon>
        <taxon>Psychromonas</taxon>
    </lineage>
</organism>